<keyword evidence="2" id="KW-0238">DNA-binding</keyword>
<dbReference type="CDD" id="cd00130">
    <property type="entry name" value="PAS"/>
    <property type="match status" value="1"/>
</dbReference>
<keyword evidence="7" id="KW-1185">Reference proteome</keyword>
<dbReference type="PROSITE" id="PS00622">
    <property type="entry name" value="HTH_LUXR_1"/>
    <property type="match status" value="1"/>
</dbReference>
<dbReference type="Pfam" id="PF08447">
    <property type="entry name" value="PAS_3"/>
    <property type="match status" value="1"/>
</dbReference>
<dbReference type="PANTHER" id="PTHR44688">
    <property type="entry name" value="DNA-BINDING TRANSCRIPTIONAL ACTIVATOR DEVR_DOSR"/>
    <property type="match status" value="1"/>
</dbReference>
<dbReference type="Pfam" id="PF00196">
    <property type="entry name" value="GerE"/>
    <property type="match status" value="1"/>
</dbReference>
<dbReference type="SUPFAM" id="SSF55785">
    <property type="entry name" value="PYP-like sensor domain (PAS domain)"/>
    <property type="match status" value="1"/>
</dbReference>
<evidence type="ECO:0000259" key="5">
    <source>
        <dbReference type="PROSITE" id="PS50112"/>
    </source>
</evidence>
<dbReference type="InterPro" id="IPR035965">
    <property type="entry name" value="PAS-like_dom_sf"/>
</dbReference>
<name>A0ABW2DNJ7_9BACT</name>
<gene>
    <name evidence="6" type="ORF">ACFQHR_17305</name>
</gene>
<evidence type="ECO:0000256" key="3">
    <source>
        <dbReference type="ARBA" id="ARBA00023163"/>
    </source>
</evidence>
<evidence type="ECO:0000313" key="6">
    <source>
        <dbReference type="EMBL" id="MFC6999397.1"/>
    </source>
</evidence>
<dbReference type="SUPFAM" id="SSF46894">
    <property type="entry name" value="C-terminal effector domain of the bipartite response regulators"/>
    <property type="match status" value="1"/>
</dbReference>
<reference evidence="7" key="1">
    <citation type="journal article" date="2019" name="Int. J. Syst. Evol. Microbiol.">
        <title>The Global Catalogue of Microorganisms (GCM) 10K type strain sequencing project: providing services to taxonomists for standard genome sequencing and annotation.</title>
        <authorList>
            <consortium name="The Broad Institute Genomics Platform"/>
            <consortium name="The Broad Institute Genome Sequencing Center for Infectious Disease"/>
            <person name="Wu L."/>
            <person name="Ma J."/>
        </authorList>
    </citation>
    <scope>NUCLEOTIDE SEQUENCE [LARGE SCALE GENOMIC DNA]</scope>
    <source>
        <strain evidence="7">CGMCC 4.7393</strain>
    </source>
</reference>
<dbReference type="SMART" id="SM00421">
    <property type="entry name" value="HTH_LUXR"/>
    <property type="match status" value="1"/>
</dbReference>
<dbReference type="Proteomes" id="UP001596405">
    <property type="component" value="Unassembled WGS sequence"/>
</dbReference>
<evidence type="ECO:0000256" key="1">
    <source>
        <dbReference type="ARBA" id="ARBA00023015"/>
    </source>
</evidence>
<proteinExistence type="predicted"/>
<dbReference type="InterPro" id="IPR013655">
    <property type="entry name" value="PAS_fold_3"/>
</dbReference>
<dbReference type="RefSeq" id="WP_239693312.1">
    <property type="nucleotide sequence ID" value="NZ_JBHSYQ010000015.1"/>
</dbReference>
<dbReference type="CDD" id="cd06170">
    <property type="entry name" value="LuxR_C_like"/>
    <property type="match status" value="1"/>
</dbReference>
<dbReference type="PROSITE" id="PS50043">
    <property type="entry name" value="HTH_LUXR_2"/>
    <property type="match status" value="1"/>
</dbReference>
<accession>A0ABW2DNJ7</accession>
<dbReference type="EMBL" id="JBHSYQ010000015">
    <property type="protein sequence ID" value="MFC6999397.1"/>
    <property type="molecule type" value="Genomic_DNA"/>
</dbReference>
<evidence type="ECO:0000313" key="7">
    <source>
        <dbReference type="Proteomes" id="UP001596405"/>
    </source>
</evidence>
<dbReference type="InterPro" id="IPR000792">
    <property type="entry name" value="Tscrpt_reg_LuxR_C"/>
</dbReference>
<keyword evidence="1" id="KW-0805">Transcription regulation</keyword>
<dbReference type="SMART" id="SM00091">
    <property type="entry name" value="PAS"/>
    <property type="match status" value="1"/>
</dbReference>
<evidence type="ECO:0000259" key="4">
    <source>
        <dbReference type="PROSITE" id="PS50043"/>
    </source>
</evidence>
<evidence type="ECO:0000256" key="2">
    <source>
        <dbReference type="ARBA" id="ARBA00023125"/>
    </source>
</evidence>
<dbReference type="InterPro" id="IPR036388">
    <property type="entry name" value="WH-like_DNA-bd_sf"/>
</dbReference>
<dbReference type="Gene3D" id="1.10.10.10">
    <property type="entry name" value="Winged helix-like DNA-binding domain superfamily/Winged helix DNA-binding domain"/>
    <property type="match status" value="1"/>
</dbReference>
<dbReference type="InterPro" id="IPR016032">
    <property type="entry name" value="Sig_transdc_resp-reg_C-effctor"/>
</dbReference>
<dbReference type="PROSITE" id="PS50112">
    <property type="entry name" value="PAS"/>
    <property type="match status" value="1"/>
</dbReference>
<dbReference type="PRINTS" id="PR00038">
    <property type="entry name" value="HTHLUXR"/>
</dbReference>
<comment type="caution">
    <text evidence="6">The sequence shown here is derived from an EMBL/GenBank/DDBJ whole genome shotgun (WGS) entry which is preliminary data.</text>
</comment>
<feature type="domain" description="HTH luxR-type" evidence="4">
    <location>
        <begin position="171"/>
        <end position="236"/>
    </location>
</feature>
<keyword evidence="3" id="KW-0804">Transcription</keyword>
<sequence>MENMMSESTEVEVAEIEALRQQVGMLKEKCAFLERVVNEVPANIYVSDLKTGVVWCNQTNEETLGYTLEEIRQMSAMEYMEKIVHPDDLNIPQDSIVHYQSYDGAEYGGVFRAKHKLEQEYRWFIGWAKPFIKDGQGEVKKLLCVDVDMSPRMTTEKQLVTALQENLKKKNGLLIKSLSKREKEVLQLVCKGKSSKNIADELCLSVHTVNTHRKNIQARLGTGNVADLVLLAKEAGLD</sequence>
<dbReference type="Gene3D" id="3.30.450.20">
    <property type="entry name" value="PAS domain"/>
    <property type="match status" value="1"/>
</dbReference>
<protein>
    <submittedName>
        <fullName evidence="6">LuxR C-terminal-related transcriptional regulator</fullName>
    </submittedName>
</protein>
<organism evidence="6 7">
    <name type="scientific">Rufibacter roseus</name>
    <dbReference type="NCBI Taxonomy" id="1567108"/>
    <lineage>
        <taxon>Bacteria</taxon>
        <taxon>Pseudomonadati</taxon>
        <taxon>Bacteroidota</taxon>
        <taxon>Cytophagia</taxon>
        <taxon>Cytophagales</taxon>
        <taxon>Hymenobacteraceae</taxon>
        <taxon>Rufibacter</taxon>
    </lineage>
</organism>
<feature type="domain" description="PAS" evidence="5">
    <location>
        <begin position="29"/>
        <end position="88"/>
    </location>
</feature>
<dbReference type="InterPro" id="IPR000014">
    <property type="entry name" value="PAS"/>
</dbReference>
<dbReference type="PANTHER" id="PTHR44688:SF16">
    <property type="entry name" value="DNA-BINDING TRANSCRIPTIONAL ACTIVATOR DEVR_DOSR"/>
    <property type="match status" value="1"/>
</dbReference>